<gene>
    <name evidence="2" type="ORF">Ana3638_06550</name>
</gene>
<dbReference type="Proteomes" id="UP000464314">
    <property type="component" value="Chromosome"/>
</dbReference>
<keyword evidence="2" id="KW-0547">Nucleotide-binding</keyword>
<dbReference type="PANTHER" id="PTHR30050:SF4">
    <property type="entry name" value="ATP-BINDING PROTEIN RV3427C IN INSERTION SEQUENCE-RELATED"/>
    <property type="match status" value="1"/>
</dbReference>
<proteinExistence type="predicted"/>
<dbReference type="Gene3D" id="3.40.50.300">
    <property type="entry name" value="P-loop containing nucleotide triphosphate hydrolases"/>
    <property type="match status" value="1"/>
</dbReference>
<dbReference type="InterPro" id="IPR027417">
    <property type="entry name" value="P-loop_NTPase"/>
</dbReference>
<keyword evidence="2" id="KW-0067">ATP-binding</keyword>
<sequence>MALKNYQYNKILREYDMKQLQNKHDLDIRTEEVYRIIPELKEIDDEVVTCAVSSAKLLLMGDNESLPGLKKMTEEASVKRTSLLVRHGYPENYLQPTYHCPDCKDTGYIGNEKCHCFKQAIVDIVYSQSNIKTAIMRENFDTFSYEYYSEDYVEPSTRMTPRENIKKVVEVCRNYINQFDKEYNNLLLYGNTGVGKTFLANCIAKELLDRANTVIYLTAFQLFDILEKNKFGKGEDNFEFQNQFDYILDCDLLIIDDLGTELNNSFVNVQLYLCINERFLRRKSTIISTNLSLDNINTIYSERVFSRIASNYALLKIVGEDIRLKKLF</sequence>
<dbReference type="AlphaFoldDB" id="A0A6P1TK88"/>
<dbReference type="GO" id="GO:0005524">
    <property type="term" value="F:ATP binding"/>
    <property type="evidence" value="ECO:0007669"/>
    <property type="project" value="UniProtKB-KW"/>
</dbReference>
<dbReference type="InterPro" id="IPR003593">
    <property type="entry name" value="AAA+_ATPase"/>
</dbReference>
<dbReference type="PRINTS" id="PR00051">
    <property type="entry name" value="DNAA"/>
</dbReference>
<dbReference type="PANTHER" id="PTHR30050">
    <property type="entry name" value="CHROMOSOMAL REPLICATION INITIATOR PROTEIN DNAA"/>
    <property type="match status" value="1"/>
</dbReference>
<dbReference type="CDD" id="cd00009">
    <property type="entry name" value="AAA"/>
    <property type="match status" value="1"/>
</dbReference>
<dbReference type="Pfam" id="PF01695">
    <property type="entry name" value="IstB_IS21"/>
    <property type="match status" value="1"/>
</dbReference>
<dbReference type="NCBIfam" id="NF005304">
    <property type="entry name" value="PRK06835.1"/>
    <property type="match status" value="1"/>
</dbReference>
<dbReference type="SMART" id="SM00382">
    <property type="entry name" value="AAA"/>
    <property type="match status" value="1"/>
</dbReference>
<dbReference type="SUPFAM" id="SSF52540">
    <property type="entry name" value="P-loop containing nucleoside triphosphate hydrolases"/>
    <property type="match status" value="1"/>
</dbReference>
<evidence type="ECO:0000259" key="1">
    <source>
        <dbReference type="SMART" id="SM00382"/>
    </source>
</evidence>
<dbReference type="EMBL" id="CP048000">
    <property type="protein sequence ID" value="QHQ60471.1"/>
    <property type="molecule type" value="Genomic_DNA"/>
</dbReference>
<name>A0A6P1TK88_9FIRM</name>
<organism evidence="2 3">
    <name type="scientific">Anaerocolumna sedimenticola</name>
    <dbReference type="NCBI Taxonomy" id="2696063"/>
    <lineage>
        <taxon>Bacteria</taxon>
        <taxon>Bacillati</taxon>
        <taxon>Bacillota</taxon>
        <taxon>Clostridia</taxon>
        <taxon>Lachnospirales</taxon>
        <taxon>Lachnospiraceae</taxon>
        <taxon>Anaerocolumna</taxon>
    </lineage>
</organism>
<feature type="domain" description="AAA+ ATPase" evidence="1">
    <location>
        <begin position="182"/>
        <end position="314"/>
    </location>
</feature>
<dbReference type="InterPro" id="IPR020591">
    <property type="entry name" value="Chromosome_initiator_DnaA-like"/>
</dbReference>
<dbReference type="RefSeq" id="WP_161837307.1">
    <property type="nucleotide sequence ID" value="NZ_CP048000.1"/>
</dbReference>
<protein>
    <submittedName>
        <fullName evidence="2">ATP-binding protein</fullName>
    </submittedName>
</protein>
<reference evidence="2 3" key="1">
    <citation type="submission" date="2020-01" db="EMBL/GenBank/DDBJ databases">
        <title>Genome analysis of Anaerocolumna sp. CBA3638.</title>
        <authorList>
            <person name="Kim J."/>
            <person name="Roh S.W."/>
        </authorList>
    </citation>
    <scope>NUCLEOTIDE SEQUENCE [LARGE SCALE GENOMIC DNA]</scope>
    <source>
        <strain evidence="2 3">CBA3638</strain>
    </source>
</reference>
<keyword evidence="3" id="KW-1185">Reference proteome</keyword>
<evidence type="ECO:0000313" key="2">
    <source>
        <dbReference type="EMBL" id="QHQ60471.1"/>
    </source>
</evidence>
<dbReference type="KEGG" id="anr:Ana3638_06550"/>
<dbReference type="GO" id="GO:0006260">
    <property type="term" value="P:DNA replication"/>
    <property type="evidence" value="ECO:0007669"/>
    <property type="project" value="TreeGrafter"/>
</dbReference>
<evidence type="ECO:0000313" key="3">
    <source>
        <dbReference type="Proteomes" id="UP000464314"/>
    </source>
</evidence>
<accession>A0A6P1TK88</accession>
<dbReference type="InterPro" id="IPR002611">
    <property type="entry name" value="IstB_ATP-bd"/>
</dbReference>